<dbReference type="Proteomes" id="UP000286045">
    <property type="component" value="Unassembled WGS sequence"/>
</dbReference>
<dbReference type="PANTHER" id="PTHR35392:SF3">
    <property type="entry name" value="ZN(2)-C6 FUNGAL-TYPE DOMAIN-CONTAINING PROTEIN"/>
    <property type="match status" value="1"/>
</dbReference>
<feature type="transmembrane region" description="Helical" evidence="2">
    <location>
        <begin position="625"/>
        <end position="645"/>
    </location>
</feature>
<reference evidence="3 4" key="1">
    <citation type="submission" date="2018-12" db="EMBL/GenBank/DDBJ databases">
        <title>Draft genome sequence of Xylaria grammica IHI A82.</title>
        <authorList>
            <person name="Buettner E."/>
            <person name="Kellner H."/>
        </authorList>
    </citation>
    <scope>NUCLEOTIDE SEQUENCE [LARGE SCALE GENOMIC DNA]</scope>
    <source>
        <strain evidence="3 4">IHI A82</strain>
    </source>
</reference>
<keyword evidence="4" id="KW-1185">Reference proteome</keyword>
<evidence type="ECO:0000256" key="2">
    <source>
        <dbReference type="SAM" id="Phobius"/>
    </source>
</evidence>
<comment type="caution">
    <text evidence="3">The sequence shown here is derived from an EMBL/GenBank/DDBJ whole genome shotgun (WGS) entry which is preliminary data.</text>
</comment>
<evidence type="ECO:0000256" key="1">
    <source>
        <dbReference type="SAM" id="MobiDB-lite"/>
    </source>
</evidence>
<dbReference type="PANTHER" id="PTHR35392">
    <property type="entry name" value="ZN(II)2CYS6 TRANSCRIPTION FACTOR (EUROFUNG)-RELATED-RELATED"/>
    <property type="match status" value="1"/>
</dbReference>
<evidence type="ECO:0000313" key="4">
    <source>
        <dbReference type="Proteomes" id="UP000286045"/>
    </source>
</evidence>
<feature type="compositionally biased region" description="Basic residues" evidence="1">
    <location>
        <begin position="338"/>
        <end position="350"/>
    </location>
</feature>
<feature type="region of interest" description="Disordered" evidence="1">
    <location>
        <begin position="317"/>
        <end position="360"/>
    </location>
</feature>
<organism evidence="3 4">
    <name type="scientific">Xylaria grammica</name>
    <dbReference type="NCBI Taxonomy" id="363999"/>
    <lineage>
        <taxon>Eukaryota</taxon>
        <taxon>Fungi</taxon>
        <taxon>Dikarya</taxon>
        <taxon>Ascomycota</taxon>
        <taxon>Pezizomycotina</taxon>
        <taxon>Sordariomycetes</taxon>
        <taxon>Xylariomycetidae</taxon>
        <taxon>Xylariales</taxon>
        <taxon>Xylariaceae</taxon>
        <taxon>Xylaria</taxon>
    </lineage>
</organism>
<keyword evidence="2" id="KW-0472">Membrane</keyword>
<sequence length="760" mass="85953">MGELMTRKRAGRTYPQLSTRTRRLKPKSPPPSPGSYSKVREGQGATDLAAAAIPPTLPLAFDATMVANDACLMWEGPGRWSPAVPLGPSTSWDQRDALAATTALGFAARHRDHFIISSPAELAFPVVAYENGVIGDIEYDSGNRSGDPLSDKAFEKWPTPTHDTPPLTPSFTNLLSLPSRPCTDAHLHTHAHTQPKDLIEPFILGSDTGFTSTDFGVTSTSIRNPLVDLPGALAFPYRKPPTSENTSEFSFKIPVTHCHSGHVPDEYHDAGQYDFQFFSNNEPWYEEATGPSFDLTITNHRPSQSCSLHTSQLGFEGEPELPATASRRPISNHDKVVSGRKKAERTRRPRGQLLPKDRQETSNTRKWKACIRCRMQKIRCIPDPGEPETECCLCCRKVLSLETKKVIHRIPCLRWNLNEVVLFRVGGLGFTKRWTGVSVENIQSCDWVDERVVTIGICITTLLCDPLPLKETEPPVLITLPAYALADVDVTSYEYQWFVGQHAEEAIRRFTRDETVNGYVRWTFSVADKVANKRLGKTKGDPAKLFRNYFRLWLASRFTIGSAYIAQGYENLEGKTHPPEFQGQHFISRMITAQFDSIGYKHVLSRLKRDVLDELWLLMQKRTDATFFTVYLIVFMMLHEVSVACQDRRRRAKEQGLKTYYDLEDAAAKLKHGADIILGHWHYYKGDLDPLAMGKDSIDKAFGTDCPEEVNLLRMTCRAYDQMTTAGHEPHNETGWEQDPLYLVSRMFEHNWRPFQSCWP</sequence>
<feature type="region of interest" description="Disordered" evidence="1">
    <location>
        <begin position="1"/>
        <end position="41"/>
    </location>
</feature>
<keyword evidence="2" id="KW-1133">Transmembrane helix</keyword>
<dbReference type="EMBL" id="RYZI01000505">
    <property type="protein sequence ID" value="RWA04883.1"/>
    <property type="molecule type" value="Genomic_DNA"/>
</dbReference>
<protein>
    <recommendedName>
        <fullName evidence="5">Zn(2)-C6 fungal-type domain-containing protein</fullName>
    </recommendedName>
</protein>
<gene>
    <name evidence="3" type="ORF">EKO27_g10224</name>
</gene>
<proteinExistence type="predicted"/>
<dbReference type="AlphaFoldDB" id="A0A439CRW6"/>
<dbReference type="STRING" id="363999.A0A439CRW6"/>
<evidence type="ECO:0008006" key="5">
    <source>
        <dbReference type="Google" id="ProtNLM"/>
    </source>
</evidence>
<evidence type="ECO:0000313" key="3">
    <source>
        <dbReference type="EMBL" id="RWA04883.1"/>
    </source>
</evidence>
<keyword evidence="2" id="KW-0812">Transmembrane</keyword>
<name>A0A439CRW6_9PEZI</name>
<dbReference type="InterPro" id="IPR052973">
    <property type="entry name" value="Fungal_sec-metab_reg_TF"/>
</dbReference>
<accession>A0A439CRW6</accession>